<name>X1FZ34_9ZZZZ</name>
<dbReference type="EMBL" id="BARU01003656">
    <property type="protein sequence ID" value="GAH25993.1"/>
    <property type="molecule type" value="Genomic_DNA"/>
</dbReference>
<organism evidence="1">
    <name type="scientific">marine sediment metagenome</name>
    <dbReference type="NCBI Taxonomy" id="412755"/>
    <lineage>
        <taxon>unclassified sequences</taxon>
        <taxon>metagenomes</taxon>
        <taxon>ecological metagenomes</taxon>
    </lineage>
</organism>
<dbReference type="SUPFAM" id="SSF75169">
    <property type="entry name" value="DsrEFH-like"/>
    <property type="match status" value="1"/>
</dbReference>
<proteinExistence type="predicted"/>
<sequence>IMATKVFILLSSGDREVALEVGLVYPLTLVKNKWMDEVKVIIYGPSEKLAAYDAEVQEKMKELQENGIEVMICKYCADKMGITGRLEGAGFKVVYVSPIMAQMIKDGWASLTF</sequence>
<gene>
    <name evidence="1" type="ORF">S03H2_07784</name>
</gene>
<accession>X1FZ34</accession>
<comment type="caution">
    <text evidence="1">The sequence shown here is derived from an EMBL/GenBank/DDBJ whole genome shotgun (WGS) entry which is preliminary data.</text>
</comment>
<reference evidence="1" key="1">
    <citation type="journal article" date="2014" name="Front. Microbiol.">
        <title>High frequency of phylogenetically diverse reductive dehalogenase-homologous genes in deep subseafloor sedimentary metagenomes.</title>
        <authorList>
            <person name="Kawai M."/>
            <person name="Futagami T."/>
            <person name="Toyoda A."/>
            <person name="Takaki Y."/>
            <person name="Nishi S."/>
            <person name="Hori S."/>
            <person name="Arai W."/>
            <person name="Tsubouchi T."/>
            <person name="Morono Y."/>
            <person name="Uchiyama I."/>
            <person name="Ito T."/>
            <person name="Fujiyama A."/>
            <person name="Inagaki F."/>
            <person name="Takami H."/>
        </authorList>
    </citation>
    <scope>NUCLEOTIDE SEQUENCE</scope>
    <source>
        <strain evidence="1">Expedition CK06-06</strain>
    </source>
</reference>
<feature type="non-terminal residue" evidence="1">
    <location>
        <position position="1"/>
    </location>
</feature>
<protein>
    <submittedName>
        <fullName evidence="1">Uncharacterized protein</fullName>
    </submittedName>
</protein>
<evidence type="ECO:0000313" key="1">
    <source>
        <dbReference type="EMBL" id="GAH25993.1"/>
    </source>
</evidence>
<dbReference type="InterPro" id="IPR027396">
    <property type="entry name" value="DsrEFH-like"/>
</dbReference>
<dbReference type="InterPro" id="IPR003787">
    <property type="entry name" value="Sulphur_relay_DsrE/F-like"/>
</dbReference>
<dbReference type="Pfam" id="PF02635">
    <property type="entry name" value="DsrE"/>
    <property type="match status" value="1"/>
</dbReference>
<dbReference type="AlphaFoldDB" id="X1FZ34"/>
<dbReference type="Gene3D" id="3.40.1260.10">
    <property type="entry name" value="DsrEFH-like"/>
    <property type="match status" value="1"/>
</dbReference>